<evidence type="ECO:0000256" key="6">
    <source>
        <dbReference type="ARBA" id="ARBA00022989"/>
    </source>
</evidence>
<reference evidence="11" key="1">
    <citation type="journal article" date="2020" name="mSystems">
        <title>Genome- and Community-Level Interaction Insights into Carbon Utilization and Element Cycling Functions of Hydrothermarchaeota in Hydrothermal Sediment.</title>
        <authorList>
            <person name="Zhou Z."/>
            <person name="Liu Y."/>
            <person name="Xu W."/>
            <person name="Pan J."/>
            <person name="Luo Z.H."/>
            <person name="Li M."/>
        </authorList>
    </citation>
    <scope>NUCLEOTIDE SEQUENCE [LARGE SCALE GENOMIC DNA]</scope>
    <source>
        <strain evidence="11">SpSt-605</strain>
    </source>
</reference>
<evidence type="ECO:0000256" key="7">
    <source>
        <dbReference type="ARBA" id="ARBA00023136"/>
    </source>
</evidence>
<evidence type="ECO:0000256" key="5">
    <source>
        <dbReference type="ARBA" id="ARBA00022692"/>
    </source>
</evidence>
<dbReference type="Pfam" id="PF00795">
    <property type="entry name" value="CN_hydrolase"/>
    <property type="match status" value="1"/>
</dbReference>
<dbReference type="PANTHER" id="PTHR38686:SF1">
    <property type="entry name" value="APOLIPOPROTEIN N-ACYLTRANSFERASE"/>
    <property type="match status" value="1"/>
</dbReference>
<gene>
    <name evidence="9 11" type="primary">lnt</name>
    <name evidence="11" type="ORF">ENT73_03900</name>
</gene>
<feature type="transmembrane region" description="Helical" evidence="9">
    <location>
        <begin position="92"/>
        <end position="120"/>
    </location>
</feature>
<dbReference type="Pfam" id="PF20154">
    <property type="entry name" value="LNT_N"/>
    <property type="match status" value="1"/>
</dbReference>
<feature type="transmembrane region" description="Helical" evidence="9">
    <location>
        <begin position="174"/>
        <end position="194"/>
    </location>
</feature>
<dbReference type="InterPro" id="IPR004563">
    <property type="entry name" value="Apolipo_AcylTrfase"/>
</dbReference>
<dbReference type="PROSITE" id="PS50263">
    <property type="entry name" value="CN_HYDROLASE"/>
    <property type="match status" value="1"/>
</dbReference>
<evidence type="ECO:0000259" key="10">
    <source>
        <dbReference type="PROSITE" id="PS50263"/>
    </source>
</evidence>
<evidence type="ECO:0000313" key="11">
    <source>
        <dbReference type="EMBL" id="HGV55212.1"/>
    </source>
</evidence>
<keyword evidence="6 9" id="KW-1133">Transmembrane helix</keyword>
<evidence type="ECO:0000256" key="3">
    <source>
        <dbReference type="ARBA" id="ARBA00022475"/>
    </source>
</evidence>
<comment type="pathway">
    <text evidence="9">Protein modification; lipoprotein biosynthesis (N-acyl transfer).</text>
</comment>
<keyword evidence="4 9" id="KW-0808">Transferase</keyword>
<organism evidence="11">
    <name type="scientific">Caldimicrobium thiodismutans</name>
    <dbReference type="NCBI Taxonomy" id="1653476"/>
    <lineage>
        <taxon>Bacteria</taxon>
        <taxon>Pseudomonadati</taxon>
        <taxon>Thermodesulfobacteriota</taxon>
        <taxon>Thermodesulfobacteria</taxon>
        <taxon>Thermodesulfobacteriales</taxon>
        <taxon>Thermodesulfobacteriaceae</taxon>
        <taxon>Caldimicrobium</taxon>
    </lineage>
</organism>
<keyword evidence="11" id="KW-0449">Lipoprotein</keyword>
<feature type="transmembrane region" description="Helical" evidence="9">
    <location>
        <begin position="36"/>
        <end position="52"/>
    </location>
</feature>
<evidence type="ECO:0000256" key="4">
    <source>
        <dbReference type="ARBA" id="ARBA00022679"/>
    </source>
</evidence>
<comment type="function">
    <text evidence="9">Catalyzes the phospholipid dependent N-acylation of the N-terminal cysteine of apolipoprotein, the last step in lipoprotein maturation.</text>
</comment>
<dbReference type="NCBIfam" id="TIGR00546">
    <property type="entry name" value="lnt"/>
    <property type="match status" value="1"/>
</dbReference>
<keyword evidence="8 9" id="KW-0012">Acyltransferase</keyword>
<keyword evidence="5 9" id="KW-0812">Transmembrane</keyword>
<comment type="subcellular location">
    <subcellularLocation>
        <location evidence="1 9">Cell membrane</location>
        <topology evidence="1 9">Multi-pass membrane protein</topology>
    </subcellularLocation>
</comment>
<dbReference type="SUPFAM" id="SSF56317">
    <property type="entry name" value="Carbon-nitrogen hydrolase"/>
    <property type="match status" value="1"/>
</dbReference>
<comment type="catalytic activity">
    <reaction evidence="9">
        <text>N-terminal S-1,2-diacyl-sn-glyceryl-L-cysteinyl-[lipoprotein] + a glycerophospholipid = N-acyl-S-1,2-diacyl-sn-glyceryl-L-cysteinyl-[lipoprotein] + a 2-acyl-sn-glycero-3-phospholipid + H(+)</text>
        <dbReference type="Rhea" id="RHEA:48228"/>
        <dbReference type="Rhea" id="RHEA-COMP:14681"/>
        <dbReference type="Rhea" id="RHEA-COMP:14684"/>
        <dbReference type="ChEBI" id="CHEBI:15378"/>
        <dbReference type="ChEBI" id="CHEBI:136912"/>
        <dbReference type="ChEBI" id="CHEBI:140656"/>
        <dbReference type="ChEBI" id="CHEBI:140657"/>
        <dbReference type="ChEBI" id="CHEBI:140660"/>
        <dbReference type="EC" id="2.3.1.269"/>
    </reaction>
</comment>
<feature type="transmembrane region" description="Helical" evidence="9">
    <location>
        <begin position="132"/>
        <end position="154"/>
    </location>
</feature>
<dbReference type="Gene3D" id="3.60.110.10">
    <property type="entry name" value="Carbon-nitrogen hydrolase"/>
    <property type="match status" value="1"/>
</dbReference>
<dbReference type="InterPro" id="IPR003010">
    <property type="entry name" value="C-N_Hydrolase"/>
</dbReference>
<dbReference type="GO" id="GO:0016410">
    <property type="term" value="F:N-acyltransferase activity"/>
    <property type="evidence" value="ECO:0007669"/>
    <property type="project" value="UniProtKB-UniRule"/>
</dbReference>
<feature type="transmembrane region" description="Helical" evidence="9">
    <location>
        <begin position="514"/>
        <end position="533"/>
    </location>
</feature>
<name>A0A832GNN4_9BACT</name>
<proteinExistence type="inferred from homology"/>
<dbReference type="UniPathway" id="UPA00666"/>
<dbReference type="InterPro" id="IPR036526">
    <property type="entry name" value="C-N_Hydrolase_sf"/>
</dbReference>
<dbReference type="HAMAP" id="MF_01148">
    <property type="entry name" value="Lnt"/>
    <property type="match status" value="1"/>
</dbReference>
<keyword evidence="3 9" id="KW-1003">Cell membrane</keyword>
<feature type="domain" description="CN hydrolase" evidence="10">
    <location>
        <begin position="248"/>
        <end position="502"/>
    </location>
</feature>
<feature type="transmembrane region" description="Helical" evidence="9">
    <location>
        <begin position="59"/>
        <end position="80"/>
    </location>
</feature>
<dbReference type="GO" id="GO:0042158">
    <property type="term" value="P:lipoprotein biosynthetic process"/>
    <property type="evidence" value="ECO:0007669"/>
    <property type="project" value="UniProtKB-UniRule"/>
</dbReference>
<accession>A0A832GNN4</accession>
<comment type="caution">
    <text evidence="11">The sequence shown here is derived from an EMBL/GenBank/DDBJ whole genome shotgun (WGS) entry which is preliminary data.</text>
</comment>
<evidence type="ECO:0000256" key="8">
    <source>
        <dbReference type="ARBA" id="ARBA00023315"/>
    </source>
</evidence>
<dbReference type="GO" id="GO:0005886">
    <property type="term" value="C:plasma membrane"/>
    <property type="evidence" value="ECO:0007669"/>
    <property type="project" value="UniProtKB-SubCell"/>
</dbReference>
<feature type="transmembrane region" description="Helical" evidence="9">
    <location>
        <begin position="12"/>
        <end position="30"/>
    </location>
</feature>
<evidence type="ECO:0000256" key="2">
    <source>
        <dbReference type="ARBA" id="ARBA00010065"/>
    </source>
</evidence>
<dbReference type="CDD" id="cd07571">
    <property type="entry name" value="ALP_N-acyl_transferase"/>
    <property type="match status" value="1"/>
</dbReference>
<dbReference type="AlphaFoldDB" id="A0A832GNN4"/>
<sequence length="548" mass="63164">MKEKLISLGSKSFLKPYFLGLLSALFFTLSFPKGDYSLLIFIALVPLFWASSEKEGDNLTILSLGLFFGLIHYLSLLYWIAYTLHKYGFLPWVVAIFALFLLSLYLALYPALFLLLNAQLKVFSEPTPAKGLFLSMSFVGFEFLRSTLLTGFPWGLAGYPLANFSPLLQSADLLGIWGLSFLVLFINYYLFYTLKSFSSRAIKRFASLRSQLFFLSIILFFLFYGYYQQETWEKKLMKRGDSLKVALLQGNIPQEIKEAKEIKISIETYERLLWMALSHNPDLILFPETAFPFYFPHDREPSLKLLEILERLRLTGRDSFHRVPVLIFGTFRVSNFNSSPRVHNSLLVWDGKDIADLYDKEKLVPFGEYVPLARFFPFLKRISVVSDIIKPGISKNLSFPIGENHFELVPLICFESAFPQIWVKRLRKGGDFLFIATNDAWFGKTSAPYQHFQLAIVRAVEGRRYVLQAANTGISGVINPLGQVEVKSFLEREEIILGTIRPLKDKTPFVRGGYLFPYLATFLLLASVVYIIWGNYLRGRRRYPWLKR</sequence>
<evidence type="ECO:0000256" key="1">
    <source>
        <dbReference type="ARBA" id="ARBA00004651"/>
    </source>
</evidence>
<dbReference type="EC" id="2.3.1.269" evidence="9"/>
<protein>
    <recommendedName>
        <fullName evidence="9">Apolipoprotein N-acyltransferase</fullName>
        <shortName evidence="9">ALP N-acyltransferase</shortName>
        <ecNumber evidence="9">2.3.1.269</ecNumber>
    </recommendedName>
</protein>
<evidence type="ECO:0000256" key="9">
    <source>
        <dbReference type="HAMAP-Rule" id="MF_01148"/>
    </source>
</evidence>
<feature type="transmembrane region" description="Helical" evidence="9">
    <location>
        <begin position="206"/>
        <end position="227"/>
    </location>
</feature>
<keyword evidence="7 9" id="KW-0472">Membrane</keyword>
<dbReference type="EMBL" id="DSZU01000066">
    <property type="protein sequence ID" value="HGV55212.1"/>
    <property type="molecule type" value="Genomic_DNA"/>
</dbReference>
<dbReference type="InterPro" id="IPR045378">
    <property type="entry name" value="LNT_N"/>
</dbReference>
<comment type="similarity">
    <text evidence="2 9">Belongs to the CN hydrolase family. Apolipoprotein N-acyltransferase subfamily.</text>
</comment>
<dbReference type="PANTHER" id="PTHR38686">
    <property type="entry name" value="APOLIPOPROTEIN N-ACYLTRANSFERASE"/>
    <property type="match status" value="1"/>
</dbReference>